<reference evidence="2" key="1">
    <citation type="submission" date="2009-08" db="EMBL/GenBank/DDBJ databases">
        <authorList>
            <consortium name="US DOE Joint Genome Institute"/>
            <person name="Lucas S."/>
            <person name="Copeland A."/>
            <person name="Lapidus A."/>
            <person name="Glavina del Rio T."/>
            <person name="Dalin E."/>
            <person name="Tice H."/>
            <person name="Bruce D."/>
            <person name="Barry K."/>
            <person name="Pitluck S."/>
            <person name="Lowry S."/>
            <person name="Larimer F."/>
            <person name="Land M."/>
            <person name="Hauser L."/>
            <person name="Kyrpides N."/>
            <person name="Ivanova N."/>
            <person name="McMahon K.D."/>
            <person name="Hugenholtz P."/>
        </authorList>
    </citation>
    <scope>NUCLEOTIDE SEQUENCE</scope>
    <source>
        <strain evidence="2">UW-1</strain>
    </source>
</reference>
<protein>
    <submittedName>
        <fullName evidence="2">Conserved hypothetical secreted protein</fullName>
    </submittedName>
</protein>
<dbReference type="OrthoDB" id="8576304at2"/>
<dbReference type="EMBL" id="CP001715">
    <property type="protein sequence ID" value="ACV34201.1"/>
    <property type="molecule type" value="Genomic_DNA"/>
</dbReference>
<feature type="chain" id="PRO_5002983907" evidence="1">
    <location>
        <begin position="26"/>
        <end position="416"/>
    </location>
</feature>
<evidence type="ECO:0000256" key="1">
    <source>
        <dbReference type="SAM" id="SignalP"/>
    </source>
</evidence>
<evidence type="ECO:0000313" key="2">
    <source>
        <dbReference type="EMBL" id="ACV34201.1"/>
    </source>
</evidence>
<proteinExistence type="predicted"/>
<gene>
    <name evidence="2" type="ordered locus">CAP2UW1_0863</name>
</gene>
<sequence length="416" mass="46330">MIRAQQQRSGWQRALLLMAAFGTLAPDQGVADEPNTLTLSVAETVQRDNNLFRLPDGLSPVINGVPGSRGDTLSSTQLGLRFAHTYGRQDLRANVNYAINKYREYAYLDYNPLNLGLNMDWQVGNHWRGSLVAEQAQSLTNFANTRGFQQTTNTYRRSGGDANYWWHPDWATGVGVYALQNRYSGNSQPLDDYDAAVAELKLTYQPRSGNRVGLLYRHTDASYPNRSTPVLGLSLLDTGFGQEDLRATANWQLSGASRLDGQLGFTRLRYDVLSNRDFQGVTGNLNYAWQPSAKTSLNAAVSREIGPRQDVTGDYVANYVLTSSVTLAPTWLATEKTSLQATVKWLNEVYPGVPLGLSSVFPRREDRTWLLGLTAGYNPTRKLSFRMAVQQQKRDSNYPGDQYNDTTASITGALTW</sequence>
<dbReference type="InterPro" id="IPR017465">
    <property type="entry name" value="EpsL_proteobac"/>
</dbReference>
<dbReference type="KEGG" id="app:CAP2UW1_0863"/>
<dbReference type="HOGENOM" id="CLU_055127_0_0_4"/>
<dbReference type="NCBIfam" id="TIGR03014">
    <property type="entry name" value="EpsL"/>
    <property type="match status" value="1"/>
</dbReference>
<dbReference type="AlphaFoldDB" id="C7RNR5"/>
<organism evidence="2">
    <name type="scientific">Accumulibacter regalis</name>
    <dbReference type="NCBI Taxonomy" id="522306"/>
    <lineage>
        <taxon>Bacteria</taxon>
        <taxon>Pseudomonadati</taxon>
        <taxon>Pseudomonadota</taxon>
        <taxon>Betaproteobacteria</taxon>
        <taxon>Candidatus Accumulibacter</taxon>
    </lineage>
</organism>
<feature type="signal peptide" evidence="1">
    <location>
        <begin position="1"/>
        <end position="25"/>
    </location>
</feature>
<dbReference type="SUPFAM" id="SSF56935">
    <property type="entry name" value="Porins"/>
    <property type="match status" value="1"/>
</dbReference>
<keyword evidence="1" id="KW-0732">Signal</keyword>
<accession>C7RNR5</accession>
<dbReference type="eggNOG" id="COG5338">
    <property type="taxonomic scope" value="Bacteria"/>
</dbReference>
<reference evidence="2" key="2">
    <citation type="submission" date="2009-09" db="EMBL/GenBank/DDBJ databases">
        <title>Complete sequence of chromosome of Candidatus Accumulibacter phosphatis clade IIA str. UW-1.</title>
        <authorList>
            <consortium name="US DOE Joint Genome Institute"/>
            <person name="Martin H.G."/>
            <person name="Ivanova N."/>
            <person name="Kunin V."/>
            <person name="Warnecke F."/>
            <person name="Barry K."/>
            <person name="He S."/>
            <person name="Salamov A."/>
            <person name="Szeto E."/>
            <person name="Dalin E."/>
            <person name="Pangilinan J.L."/>
            <person name="Lapidus A."/>
            <person name="Lowry S."/>
            <person name="Kyrpides N.C."/>
            <person name="McMahon K.D."/>
            <person name="Hugenholtz P."/>
        </authorList>
    </citation>
    <scope>NUCLEOTIDE SEQUENCE [LARGE SCALE GENOMIC DNA]</scope>
    <source>
        <strain evidence="2">UW-1</strain>
    </source>
</reference>
<name>C7RNR5_ACCRE</name>
<dbReference type="STRING" id="522306.CAP2UW1_0863"/>